<reference evidence="2 3" key="1">
    <citation type="journal article" date="2019" name="Environ. Microbiol.">
        <title>An active ?-lactamase is a part of an orchestrated cell wall stress resistance network of Bacillus subtilis and related rhizosphere species.</title>
        <authorList>
            <person name="Bucher T."/>
            <person name="Keren-Paz A."/>
            <person name="Hausser J."/>
            <person name="Olender T."/>
            <person name="Cytryn E."/>
            <person name="Kolodkin-Gal I."/>
        </authorList>
    </citation>
    <scope>NUCLEOTIDE SEQUENCE [LARGE SCALE GENOMIC DNA]</scope>
    <source>
        <strain evidence="2 3">I5</strain>
    </source>
</reference>
<keyword evidence="1" id="KW-0812">Transmembrane</keyword>
<name>A0A4U3A7V3_9BACI</name>
<feature type="non-terminal residue" evidence="2">
    <location>
        <position position="51"/>
    </location>
</feature>
<evidence type="ECO:0000313" key="3">
    <source>
        <dbReference type="Proteomes" id="UP000305222"/>
    </source>
</evidence>
<protein>
    <submittedName>
        <fullName evidence="2">DUF2306 domain-containing protein</fullName>
    </submittedName>
</protein>
<dbReference type="EMBL" id="SZON01002845">
    <property type="protein sequence ID" value="TKI83588.1"/>
    <property type="molecule type" value="Genomic_DNA"/>
</dbReference>
<proteinExistence type="predicted"/>
<feature type="transmembrane region" description="Helical" evidence="1">
    <location>
        <begin position="6"/>
        <end position="28"/>
    </location>
</feature>
<gene>
    <name evidence="2" type="ORF">FC699_32050</name>
</gene>
<keyword evidence="1" id="KW-0472">Membrane</keyword>
<evidence type="ECO:0000313" key="2">
    <source>
        <dbReference type="EMBL" id="TKI83588.1"/>
    </source>
</evidence>
<accession>A0A4U3A7V3</accession>
<evidence type="ECO:0000256" key="1">
    <source>
        <dbReference type="SAM" id="Phobius"/>
    </source>
</evidence>
<sequence length="51" mass="5740">MSIFHILLTIHILFGTICLITGIVAMVAQKKKGKHTEWGEIYHASYVVITL</sequence>
<comment type="caution">
    <text evidence="2">The sequence shown here is derived from an EMBL/GenBank/DDBJ whole genome shotgun (WGS) entry which is preliminary data.</text>
</comment>
<dbReference type="AlphaFoldDB" id="A0A4U3A7V3"/>
<dbReference type="Proteomes" id="UP000305222">
    <property type="component" value="Unassembled WGS sequence"/>
</dbReference>
<keyword evidence="1" id="KW-1133">Transmembrane helix</keyword>
<organism evidence="2 3">
    <name type="scientific">Bacillus wiedmannii</name>
    <dbReference type="NCBI Taxonomy" id="1890302"/>
    <lineage>
        <taxon>Bacteria</taxon>
        <taxon>Bacillati</taxon>
        <taxon>Bacillota</taxon>
        <taxon>Bacilli</taxon>
        <taxon>Bacillales</taxon>
        <taxon>Bacillaceae</taxon>
        <taxon>Bacillus</taxon>
        <taxon>Bacillus cereus group</taxon>
    </lineage>
</organism>